<protein>
    <submittedName>
        <fullName evidence="1">Uncharacterized protein</fullName>
    </submittedName>
</protein>
<dbReference type="Proteomes" id="UP000807353">
    <property type="component" value="Unassembled WGS sequence"/>
</dbReference>
<dbReference type="AlphaFoldDB" id="A0A9P5Y6F8"/>
<gene>
    <name evidence="1" type="ORF">BDZ94DRAFT_1218637</name>
</gene>
<dbReference type="OrthoDB" id="3256444at2759"/>
<comment type="caution">
    <text evidence="1">The sequence shown here is derived from an EMBL/GenBank/DDBJ whole genome shotgun (WGS) entry which is preliminary data.</text>
</comment>
<accession>A0A9P5Y6F8</accession>
<dbReference type="EMBL" id="MU150265">
    <property type="protein sequence ID" value="KAF9463153.1"/>
    <property type="molecule type" value="Genomic_DNA"/>
</dbReference>
<proteinExistence type="predicted"/>
<sequence>MLLDDARDQKLKAAMKSKTKQTHINLHFQSLEPGEKPKQYSDDLFKEAAIQWLIETDQPVQAFEHPAFKDMIKVAVLATQGVKIPDCRQTWEAIVQEFKNQMKKLKEQLK</sequence>
<organism evidence="1 2">
    <name type="scientific">Collybia nuda</name>
    <dbReference type="NCBI Taxonomy" id="64659"/>
    <lineage>
        <taxon>Eukaryota</taxon>
        <taxon>Fungi</taxon>
        <taxon>Dikarya</taxon>
        <taxon>Basidiomycota</taxon>
        <taxon>Agaricomycotina</taxon>
        <taxon>Agaricomycetes</taxon>
        <taxon>Agaricomycetidae</taxon>
        <taxon>Agaricales</taxon>
        <taxon>Tricholomatineae</taxon>
        <taxon>Clitocybaceae</taxon>
        <taxon>Collybia</taxon>
    </lineage>
</organism>
<reference evidence="1" key="1">
    <citation type="submission" date="2020-11" db="EMBL/GenBank/DDBJ databases">
        <authorList>
            <consortium name="DOE Joint Genome Institute"/>
            <person name="Ahrendt S."/>
            <person name="Riley R."/>
            <person name="Andreopoulos W."/>
            <person name="Labutti K."/>
            <person name="Pangilinan J."/>
            <person name="Ruiz-Duenas F.J."/>
            <person name="Barrasa J.M."/>
            <person name="Sanchez-Garcia M."/>
            <person name="Camarero S."/>
            <person name="Miyauchi S."/>
            <person name="Serrano A."/>
            <person name="Linde D."/>
            <person name="Babiker R."/>
            <person name="Drula E."/>
            <person name="Ayuso-Fernandez I."/>
            <person name="Pacheco R."/>
            <person name="Padilla G."/>
            <person name="Ferreira P."/>
            <person name="Barriuso J."/>
            <person name="Kellner H."/>
            <person name="Castanera R."/>
            <person name="Alfaro M."/>
            <person name="Ramirez L."/>
            <person name="Pisabarro A.G."/>
            <person name="Kuo A."/>
            <person name="Tritt A."/>
            <person name="Lipzen A."/>
            <person name="He G."/>
            <person name="Yan M."/>
            <person name="Ng V."/>
            <person name="Cullen D."/>
            <person name="Martin F."/>
            <person name="Rosso M.-N."/>
            <person name="Henrissat B."/>
            <person name="Hibbett D."/>
            <person name="Martinez A.T."/>
            <person name="Grigoriev I.V."/>
        </authorList>
    </citation>
    <scope>NUCLEOTIDE SEQUENCE</scope>
    <source>
        <strain evidence="1">CBS 247.69</strain>
    </source>
</reference>
<evidence type="ECO:0000313" key="2">
    <source>
        <dbReference type="Proteomes" id="UP000807353"/>
    </source>
</evidence>
<name>A0A9P5Y6F8_9AGAR</name>
<keyword evidence="2" id="KW-1185">Reference proteome</keyword>
<evidence type="ECO:0000313" key="1">
    <source>
        <dbReference type="EMBL" id="KAF9463153.1"/>
    </source>
</evidence>